<dbReference type="AlphaFoldDB" id="A0A5B8XV69"/>
<evidence type="ECO:0000313" key="6">
    <source>
        <dbReference type="EMBL" id="QED27983.1"/>
    </source>
</evidence>
<dbReference type="PROSITE" id="PS50977">
    <property type="entry name" value="HTH_TETR_2"/>
    <property type="match status" value="1"/>
</dbReference>
<evidence type="ECO:0000313" key="7">
    <source>
        <dbReference type="Proteomes" id="UP000321595"/>
    </source>
</evidence>
<keyword evidence="1" id="KW-0805">Transcription regulation</keyword>
<organism evidence="6 7">
    <name type="scientific">Microvenator marinus</name>
    <dbReference type="NCBI Taxonomy" id="2600177"/>
    <lineage>
        <taxon>Bacteria</taxon>
        <taxon>Deltaproteobacteria</taxon>
        <taxon>Bradymonadales</taxon>
        <taxon>Microvenatoraceae</taxon>
        <taxon>Microvenator</taxon>
    </lineage>
</organism>
<dbReference type="GO" id="GO:0000976">
    <property type="term" value="F:transcription cis-regulatory region binding"/>
    <property type="evidence" value="ECO:0007669"/>
    <property type="project" value="TreeGrafter"/>
</dbReference>
<dbReference type="InterPro" id="IPR050109">
    <property type="entry name" value="HTH-type_TetR-like_transc_reg"/>
</dbReference>
<evidence type="ECO:0000256" key="3">
    <source>
        <dbReference type="ARBA" id="ARBA00023163"/>
    </source>
</evidence>
<name>A0A5B8XV69_9DELT</name>
<dbReference type="PANTHER" id="PTHR30055">
    <property type="entry name" value="HTH-TYPE TRANSCRIPTIONAL REGULATOR RUTR"/>
    <property type="match status" value="1"/>
</dbReference>
<evidence type="ECO:0000256" key="2">
    <source>
        <dbReference type="ARBA" id="ARBA00023125"/>
    </source>
</evidence>
<protein>
    <submittedName>
        <fullName evidence="6">TetR/AcrR family transcriptional regulator</fullName>
    </submittedName>
</protein>
<dbReference type="EMBL" id="CP042467">
    <property type="protein sequence ID" value="QED27983.1"/>
    <property type="molecule type" value="Genomic_DNA"/>
</dbReference>
<dbReference type="KEGG" id="bbae:FRD01_12195"/>
<accession>A0A5B8XV69</accession>
<feature type="DNA-binding region" description="H-T-H motif" evidence="4">
    <location>
        <begin position="39"/>
        <end position="58"/>
    </location>
</feature>
<evidence type="ECO:0000256" key="1">
    <source>
        <dbReference type="ARBA" id="ARBA00023015"/>
    </source>
</evidence>
<dbReference type="InterPro" id="IPR001647">
    <property type="entry name" value="HTH_TetR"/>
</dbReference>
<dbReference type="GO" id="GO:0003700">
    <property type="term" value="F:DNA-binding transcription factor activity"/>
    <property type="evidence" value="ECO:0007669"/>
    <property type="project" value="TreeGrafter"/>
</dbReference>
<dbReference type="PANTHER" id="PTHR30055:SF234">
    <property type="entry name" value="HTH-TYPE TRANSCRIPTIONAL REGULATOR BETI"/>
    <property type="match status" value="1"/>
</dbReference>
<dbReference type="Proteomes" id="UP000321595">
    <property type="component" value="Chromosome"/>
</dbReference>
<keyword evidence="7" id="KW-1185">Reference proteome</keyword>
<dbReference type="OrthoDB" id="5365491at2"/>
<dbReference type="Pfam" id="PF00440">
    <property type="entry name" value="TetR_N"/>
    <property type="match status" value="1"/>
</dbReference>
<reference evidence="6 7" key="1">
    <citation type="submission" date="2019-08" db="EMBL/GenBank/DDBJ databases">
        <authorList>
            <person name="Liang Q."/>
        </authorList>
    </citation>
    <scope>NUCLEOTIDE SEQUENCE [LARGE SCALE GENOMIC DNA]</scope>
    <source>
        <strain evidence="6 7">V1718</strain>
    </source>
</reference>
<dbReference type="Gene3D" id="1.10.357.10">
    <property type="entry name" value="Tetracycline Repressor, domain 2"/>
    <property type="match status" value="1"/>
</dbReference>
<keyword evidence="3" id="KW-0804">Transcription</keyword>
<evidence type="ECO:0000256" key="4">
    <source>
        <dbReference type="PROSITE-ProRule" id="PRU00335"/>
    </source>
</evidence>
<proteinExistence type="predicted"/>
<keyword evidence="2 4" id="KW-0238">DNA-binding</keyword>
<dbReference type="SUPFAM" id="SSF46689">
    <property type="entry name" value="Homeodomain-like"/>
    <property type="match status" value="1"/>
</dbReference>
<evidence type="ECO:0000259" key="5">
    <source>
        <dbReference type="PROSITE" id="PS50977"/>
    </source>
</evidence>
<sequence>MSPGENTLSTKRLSAEERRKQILRSAISVFAQDTYHGATTKRISEEAGITEALIYRYFGSKRKLFTEAIVLTSERLVRGLEELLTTHRDNPIVALKECFKFYAFYLEKHQDLAKMIFLVISELDQDDVREAYLPKQERTLKIIADTLGYWESKGYLVDGLDQQTGSWLYYGTYLILALVKQTHGGLKIDPDFAVEMARPYFKPEVWEKHSDLTR</sequence>
<gene>
    <name evidence="6" type="ORF">FRD01_12195</name>
</gene>
<dbReference type="PRINTS" id="PR00455">
    <property type="entry name" value="HTHTETR"/>
</dbReference>
<feature type="domain" description="HTH tetR-type" evidence="5">
    <location>
        <begin position="16"/>
        <end position="76"/>
    </location>
</feature>
<dbReference type="InterPro" id="IPR009057">
    <property type="entry name" value="Homeodomain-like_sf"/>
</dbReference>